<accession>I3DWD7</accession>
<dbReference type="RefSeq" id="WP_004437106.1">
    <property type="nucleotide sequence ID" value="NZ_AFEU01000003.1"/>
</dbReference>
<comment type="caution">
    <text evidence="2">The sequence shown here is derived from an EMBL/GenBank/DDBJ whole genome shotgun (WGS) entry which is preliminary data.</text>
</comment>
<dbReference type="EMBL" id="AFEU01000003">
    <property type="protein sequence ID" value="EIJ78558.1"/>
    <property type="molecule type" value="Genomic_DNA"/>
</dbReference>
<evidence type="ECO:0008006" key="4">
    <source>
        <dbReference type="Google" id="ProtNLM"/>
    </source>
</evidence>
<organism evidence="2 3">
    <name type="scientific">Bacillus methanolicus PB1</name>
    <dbReference type="NCBI Taxonomy" id="997296"/>
    <lineage>
        <taxon>Bacteria</taxon>
        <taxon>Bacillati</taxon>
        <taxon>Bacillota</taxon>
        <taxon>Bacilli</taxon>
        <taxon>Bacillales</taxon>
        <taxon>Bacillaceae</taxon>
        <taxon>Bacillus</taxon>
    </lineage>
</organism>
<dbReference type="STRING" id="997296.PB1_13409"/>
<feature type="transmembrane region" description="Helical" evidence="1">
    <location>
        <begin position="7"/>
        <end position="27"/>
    </location>
</feature>
<dbReference type="InterPro" id="IPR018672">
    <property type="entry name" value="DUF2140"/>
</dbReference>
<dbReference type="AlphaFoldDB" id="I3DWD7"/>
<name>I3DWD7_BACMT</name>
<dbReference type="eggNOG" id="COG4698">
    <property type="taxonomic scope" value="Bacteria"/>
</dbReference>
<keyword evidence="1" id="KW-1133">Transmembrane helix</keyword>
<dbReference type="PATRIC" id="fig|997296.3.peg.2831"/>
<keyword evidence="1" id="KW-0812">Transmembrane</keyword>
<dbReference type="Pfam" id="PF09911">
    <property type="entry name" value="DUF2140"/>
    <property type="match status" value="1"/>
</dbReference>
<gene>
    <name evidence="2" type="ORF">PB1_13409</name>
</gene>
<evidence type="ECO:0000313" key="3">
    <source>
        <dbReference type="Proteomes" id="UP000010523"/>
    </source>
</evidence>
<dbReference type="OrthoDB" id="2412610at2"/>
<evidence type="ECO:0000313" key="2">
    <source>
        <dbReference type="EMBL" id="EIJ78558.1"/>
    </source>
</evidence>
<keyword evidence="1" id="KW-0472">Membrane</keyword>
<evidence type="ECO:0000256" key="1">
    <source>
        <dbReference type="SAM" id="Phobius"/>
    </source>
</evidence>
<reference evidence="2 3" key="1">
    <citation type="journal article" date="2012" name="Appl. Environ. Microbiol.">
        <title>Genome Sequence of Thermotolerant Bacillus methanolicus: Features and Regulation Related to Methylotrophy and Production of L-Lysine and L-Glutamate from Methanol.</title>
        <authorList>
            <person name="Heggeset T.M."/>
            <person name="Krog A."/>
            <person name="Balzer S."/>
            <person name="Wentzel A."/>
            <person name="Ellingsen T.E."/>
            <person name="Brautaset T."/>
        </authorList>
    </citation>
    <scope>NUCLEOTIDE SEQUENCE [LARGE SCALE GENOMIC DNA]</scope>
    <source>
        <strain evidence="2 3">PB1</strain>
    </source>
</reference>
<keyword evidence="3" id="KW-1185">Reference proteome</keyword>
<proteinExistence type="predicted"/>
<dbReference type="Proteomes" id="UP000010523">
    <property type="component" value="Unassembled WGS sequence"/>
</dbReference>
<sequence>MKNKWKIVFFLLLGINIVFVAVLFFLINLPSDNKETEMARVDNGEDVKFVIDTNKEDLNKVINHYLKKEGLTGPVDYKVLLRDEVELYGTMPVFGRDLELKLTFEPEALKNGNLVLKQKSISIGQLQLPVSYVLNIVRDSYHLPDWVTIVPNDEMVYVALQKLKLKSDIKVKVNKFDLKEDDIQFTLVVPTK</sequence>
<protein>
    <recommendedName>
        <fullName evidence="4">YpmS</fullName>
    </recommendedName>
</protein>